<feature type="compositionally biased region" description="Low complexity" evidence="1">
    <location>
        <begin position="1"/>
        <end position="13"/>
    </location>
</feature>
<evidence type="ECO:0000313" key="2">
    <source>
        <dbReference type="EMBL" id="KUI73451.1"/>
    </source>
</evidence>
<dbReference type="PANTHER" id="PTHR36166">
    <property type="entry name" value="CHROMOSOME 9, WHOLE GENOME SHOTGUN SEQUENCE"/>
    <property type="match status" value="1"/>
</dbReference>
<evidence type="ECO:0008006" key="4">
    <source>
        <dbReference type="Google" id="ProtNLM"/>
    </source>
</evidence>
<dbReference type="Proteomes" id="UP000078559">
    <property type="component" value="Chromosome 10"/>
</dbReference>
<dbReference type="Gene3D" id="3.30.530.20">
    <property type="match status" value="2"/>
</dbReference>
<keyword evidence="3" id="KW-1185">Reference proteome</keyword>
<dbReference type="InterPro" id="IPR019587">
    <property type="entry name" value="Polyketide_cyclase/dehydratase"/>
</dbReference>
<dbReference type="EMBL" id="CM003107">
    <property type="protein sequence ID" value="KUI73451.1"/>
    <property type="molecule type" value="Genomic_DNA"/>
</dbReference>
<dbReference type="OrthoDB" id="509124at2759"/>
<sequence length="212" mass="23528">MASSTDTSITTSTPPVPRDCHGSIAPQPIATPTYGPGGSFTIYSSTNISAPPDAAFAVLTDYPKWPEWNRFVRKVTVDSDPDPNATANATATAIEKDTAMTFDVHMDPLDPDSVPRRDSMLVTILEPYVVEGERKGWRVAWRSTSYPSWMLRSERVQEFVDDGHGNTEYTCWETMYGPLAPVVRLAVGSKLETGFQCWSEDLKKRAEEGFKK</sequence>
<dbReference type="AlphaFoldDB" id="A0A194WAJ1"/>
<dbReference type="Pfam" id="PF10604">
    <property type="entry name" value="Polyketide_cyc2"/>
    <property type="match status" value="1"/>
</dbReference>
<dbReference type="SUPFAM" id="SSF55961">
    <property type="entry name" value="Bet v1-like"/>
    <property type="match status" value="1"/>
</dbReference>
<name>A0A194WAJ1_CYTMA</name>
<dbReference type="CDD" id="cd07822">
    <property type="entry name" value="SRPBCC_4"/>
    <property type="match status" value="1"/>
</dbReference>
<evidence type="ECO:0000256" key="1">
    <source>
        <dbReference type="SAM" id="MobiDB-lite"/>
    </source>
</evidence>
<organism evidence="2 3">
    <name type="scientific">Cytospora mali</name>
    <name type="common">Apple Valsa canker fungus</name>
    <name type="synonym">Valsa mali</name>
    <dbReference type="NCBI Taxonomy" id="578113"/>
    <lineage>
        <taxon>Eukaryota</taxon>
        <taxon>Fungi</taxon>
        <taxon>Dikarya</taxon>
        <taxon>Ascomycota</taxon>
        <taxon>Pezizomycotina</taxon>
        <taxon>Sordariomycetes</taxon>
        <taxon>Sordariomycetidae</taxon>
        <taxon>Diaporthales</taxon>
        <taxon>Cytosporaceae</taxon>
        <taxon>Cytospora</taxon>
    </lineage>
</organism>
<reference evidence="2" key="1">
    <citation type="submission" date="2014-12" db="EMBL/GenBank/DDBJ databases">
        <title>Genome Sequence of Valsa Canker Pathogens Uncovers a Specific Adaption of Colonization on Woody Bark.</title>
        <authorList>
            <person name="Yin Z."/>
            <person name="Liu H."/>
            <person name="Gao X."/>
            <person name="Li Z."/>
            <person name="Song N."/>
            <person name="Ke X."/>
            <person name="Dai Q."/>
            <person name="Wu Y."/>
            <person name="Sun Y."/>
            <person name="Xu J.-R."/>
            <person name="Kang Z.K."/>
            <person name="Wang L."/>
            <person name="Huang L."/>
        </authorList>
    </citation>
    <scope>NUCLEOTIDE SEQUENCE [LARGE SCALE GENOMIC DNA]</scope>
    <source>
        <strain evidence="2">03-8</strain>
    </source>
</reference>
<protein>
    <recommendedName>
        <fullName evidence="4">Coenzyme Q-binding protein COQ10 START domain-containing protein</fullName>
    </recommendedName>
</protein>
<dbReference type="InterPro" id="IPR023393">
    <property type="entry name" value="START-like_dom_sf"/>
</dbReference>
<accession>A0A194WAJ1</accession>
<evidence type="ECO:0000313" key="3">
    <source>
        <dbReference type="Proteomes" id="UP000078559"/>
    </source>
</evidence>
<dbReference type="SMR" id="A0A194WAJ1"/>
<gene>
    <name evidence="2" type="ORF">VM1G_09094</name>
</gene>
<feature type="region of interest" description="Disordered" evidence="1">
    <location>
        <begin position="1"/>
        <end position="31"/>
    </location>
</feature>
<dbReference type="PANTHER" id="PTHR36166:SF1">
    <property type="entry name" value="SRPBCC DOMAIN-CONTAINING PROTEIN"/>
    <property type="match status" value="1"/>
</dbReference>
<proteinExistence type="predicted"/>